<dbReference type="HOGENOM" id="CLU_004552_3_0_1"/>
<dbReference type="InParanoid" id="A0A0D0BUB9"/>
<proteinExistence type="predicted"/>
<sequence>PSDYLHSCCPLCFGDEDLREPCNNEPDCIVCLDTCFTQKHTHNPRNGAAQDPPSPTDTVFVAAHNVQVMEAFVEAKRQSRSKKRKGWSPKDALDGYEEGMRVPMSILNGCGELFLAANEKRQKASTHFFADTRLMGFLCRHD</sequence>
<dbReference type="OrthoDB" id="2666777at2759"/>
<reference evidence="2" key="2">
    <citation type="submission" date="2015-01" db="EMBL/GenBank/DDBJ databases">
        <title>Evolutionary Origins and Diversification of the Mycorrhizal Mutualists.</title>
        <authorList>
            <consortium name="DOE Joint Genome Institute"/>
            <consortium name="Mycorrhizal Genomics Consortium"/>
            <person name="Kohler A."/>
            <person name="Kuo A."/>
            <person name="Nagy L.G."/>
            <person name="Floudas D."/>
            <person name="Copeland A."/>
            <person name="Barry K.W."/>
            <person name="Cichocki N."/>
            <person name="Veneault-Fourrey C."/>
            <person name="LaButti K."/>
            <person name="Lindquist E.A."/>
            <person name="Lipzen A."/>
            <person name="Lundell T."/>
            <person name="Morin E."/>
            <person name="Murat C."/>
            <person name="Riley R."/>
            <person name="Ohm R."/>
            <person name="Sun H."/>
            <person name="Tunlid A."/>
            <person name="Henrissat B."/>
            <person name="Grigoriev I.V."/>
            <person name="Hibbett D.S."/>
            <person name="Martin F."/>
        </authorList>
    </citation>
    <scope>NUCLEOTIDE SEQUENCE [LARGE SCALE GENOMIC DNA]</scope>
    <source>
        <strain evidence="2">Ve08.2h10</strain>
    </source>
</reference>
<dbReference type="Proteomes" id="UP000054538">
    <property type="component" value="Unassembled WGS sequence"/>
</dbReference>
<reference evidence="1 2" key="1">
    <citation type="submission" date="2014-04" db="EMBL/GenBank/DDBJ databases">
        <authorList>
            <consortium name="DOE Joint Genome Institute"/>
            <person name="Kuo A."/>
            <person name="Kohler A."/>
            <person name="Jargeat P."/>
            <person name="Nagy L.G."/>
            <person name="Floudas D."/>
            <person name="Copeland A."/>
            <person name="Barry K.W."/>
            <person name="Cichocki N."/>
            <person name="Veneault-Fourrey C."/>
            <person name="LaButti K."/>
            <person name="Lindquist E.A."/>
            <person name="Lipzen A."/>
            <person name="Lundell T."/>
            <person name="Morin E."/>
            <person name="Murat C."/>
            <person name="Sun H."/>
            <person name="Tunlid A."/>
            <person name="Henrissat B."/>
            <person name="Grigoriev I.V."/>
            <person name="Hibbett D.S."/>
            <person name="Martin F."/>
            <person name="Nordberg H.P."/>
            <person name="Cantor M.N."/>
            <person name="Hua S.X."/>
        </authorList>
    </citation>
    <scope>NUCLEOTIDE SEQUENCE [LARGE SCALE GENOMIC DNA]</scope>
    <source>
        <strain evidence="1 2">Ve08.2h10</strain>
    </source>
</reference>
<dbReference type="InterPro" id="IPR040521">
    <property type="entry name" value="KDZ"/>
</dbReference>
<dbReference type="STRING" id="930991.A0A0D0BUB9"/>
<dbReference type="Pfam" id="PF18758">
    <property type="entry name" value="KDZ"/>
    <property type="match status" value="1"/>
</dbReference>
<organism evidence="1 2">
    <name type="scientific">Paxillus rubicundulus Ve08.2h10</name>
    <dbReference type="NCBI Taxonomy" id="930991"/>
    <lineage>
        <taxon>Eukaryota</taxon>
        <taxon>Fungi</taxon>
        <taxon>Dikarya</taxon>
        <taxon>Basidiomycota</taxon>
        <taxon>Agaricomycotina</taxon>
        <taxon>Agaricomycetes</taxon>
        <taxon>Agaricomycetidae</taxon>
        <taxon>Boletales</taxon>
        <taxon>Paxilineae</taxon>
        <taxon>Paxillaceae</taxon>
        <taxon>Paxillus</taxon>
    </lineage>
</organism>
<name>A0A0D0BUB9_9AGAM</name>
<dbReference type="EMBL" id="KN828409">
    <property type="protein sequence ID" value="KIK75007.1"/>
    <property type="molecule type" value="Genomic_DNA"/>
</dbReference>
<feature type="non-terminal residue" evidence="1">
    <location>
        <position position="1"/>
    </location>
</feature>
<feature type="non-terminal residue" evidence="1">
    <location>
        <position position="142"/>
    </location>
</feature>
<dbReference type="PANTHER" id="PTHR33096">
    <property type="entry name" value="CXC2 DOMAIN-CONTAINING PROTEIN"/>
    <property type="match status" value="1"/>
</dbReference>
<accession>A0A0D0BUB9</accession>
<keyword evidence="2" id="KW-1185">Reference proteome</keyword>
<evidence type="ECO:0000313" key="1">
    <source>
        <dbReference type="EMBL" id="KIK75007.1"/>
    </source>
</evidence>
<dbReference type="PANTHER" id="PTHR33096:SF1">
    <property type="entry name" value="CXC1-LIKE CYSTEINE CLUSTER ASSOCIATED WITH KDZ TRANSPOSASES DOMAIN-CONTAINING PROTEIN"/>
    <property type="match status" value="1"/>
</dbReference>
<gene>
    <name evidence="1" type="ORF">PAXRUDRAFT_174090</name>
</gene>
<protein>
    <submittedName>
        <fullName evidence="1">Uncharacterized protein</fullName>
    </submittedName>
</protein>
<dbReference type="AlphaFoldDB" id="A0A0D0BUB9"/>
<evidence type="ECO:0000313" key="2">
    <source>
        <dbReference type="Proteomes" id="UP000054538"/>
    </source>
</evidence>